<gene>
    <name evidence="1" type="ORF">HF521_018241</name>
</gene>
<comment type="caution">
    <text evidence="1">The sequence shown here is derived from an EMBL/GenBank/DDBJ whole genome shotgun (WGS) entry which is preliminary data.</text>
</comment>
<evidence type="ECO:0000313" key="1">
    <source>
        <dbReference type="EMBL" id="KAF7707023.1"/>
    </source>
</evidence>
<dbReference type="InterPro" id="IPR027814">
    <property type="entry name" value="DUF4562"/>
</dbReference>
<organism evidence="1 2">
    <name type="scientific">Silurus meridionalis</name>
    <name type="common">Southern catfish</name>
    <name type="synonym">Silurus soldatovi meridionalis</name>
    <dbReference type="NCBI Taxonomy" id="175797"/>
    <lineage>
        <taxon>Eukaryota</taxon>
        <taxon>Metazoa</taxon>
        <taxon>Chordata</taxon>
        <taxon>Craniata</taxon>
        <taxon>Vertebrata</taxon>
        <taxon>Euteleostomi</taxon>
        <taxon>Actinopterygii</taxon>
        <taxon>Neopterygii</taxon>
        <taxon>Teleostei</taxon>
        <taxon>Ostariophysi</taxon>
        <taxon>Siluriformes</taxon>
        <taxon>Siluridae</taxon>
        <taxon>Silurus</taxon>
    </lineage>
</organism>
<dbReference type="Proteomes" id="UP000606274">
    <property type="component" value="Unassembled WGS sequence"/>
</dbReference>
<name>A0A8T0BLF3_SILME</name>
<dbReference type="PANTHER" id="PTHR34833">
    <property type="entry name" value="GENE, 17359-RELATED"/>
    <property type="match status" value="1"/>
</dbReference>
<reference evidence="1" key="1">
    <citation type="submission" date="2020-08" db="EMBL/GenBank/DDBJ databases">
        <title>Chromosome-level assembly of Southern catfish (Silurus meridionalis) provides insights into visual adaptation to the nocturnal and benthic lifestyles.</title>
        <authorList>
            <person name="Zhang Y."/>
            <person name="Wang D."/>
            <person name="Peng Z."/>
        </authorList>
    </citation>
    <scope>NUCLEOTIDE SEQUENCE</scope>
    <source>
        <strain evidence="1">SWU-2019-XX</strain>
        <tissue evidence="1">Muscle</tissue>
    </source>
</reference>
<dbReference type="OrthoDB" id="6140842at2759"/>
<evidence type="ECO:0000313" key="2">
    <source>
        <dbReference type="Proteomes" id="UP000606274"/>
    </source>
</evidence>
<sequence length="175" mass="19546">MVSMVTRGDPPQQCASTLSLYSPGARSRWLIEEMNRKDWRTEPAHQETGQILFSGPDGIGNYRVRQYDFHNSIGIVDLPAEATGDLNYLFRPASGAPPPLPRHCYVGEVGWGIMYGFQLNARTLLSNHQLKRSVFCSDMEDISNIPQKLPACFVDSQEPKCLKGGLMRTLARTTS</sequence>
<proteinExistence type="predicted"/>
<dbReference type="EMBL" id="JABFDY010000005">
    <property type="protein sequence ID" value="KAF7707023.1"/>
    <property type="molecule type" value="Genomic_DNA"/>
</dbReference>
<protein>
    <submittedName>
        <fullName evidence="1">Uncharacterized protein</fullName>
    </submittedName>
</protein>
<accession>A0A8T0BLF3</accession>
<dbReference type="PANTHER" id="PTHR34833:SF1">
    <property type="entry name" value="GENE, 17359-RELATED"/>
    <property type="match status" value="1"/>
</dbReference>
<dbReference type="Pfam" id="PF15123">
    <property type="entry name" value="DUF4562"/>
    <property type="match status" value="1"/>
</dbReference>
<keyword evidence="2" id="KW-1185">Reference proteome</keyword>
<dbReference type="AlphaFoldDB" id="A0A8T0BLF3"/>